<protein>
    <recommendedName>
        <fullName evidence="1">RNase H type-1 domain-containing protein</fullName>
    </recommendedName>
</protein>
<reference evidence="2" key="1">
    <citation type="submission" date="2021-01" db="EMBL/GenBank/DDBJ databases">
        <authorList>
            <person name="Corre E."/>
            <person name="Pelletier E."/>
            <person name="Niang G."/>
            <person name="Scheremetjew M."/>
            <person name="Finn R."/>
            <person name="Kale V."/>
            <person name="Holt S."/>
            <person name="Cochrane G."/>
            <person name="Meng A."/>
            <person name="Brown T."/>
            <person name="Cohen L."/>
        </authorList>
    </citation>
    <scope>NUCLEOTIDE SEQUENCE</scope>
    <source>
        <strain evidence="2">NIES-381</strain>
    </source>
</reference>
<dbReference type="SUPFAM" id="SSF53098">
    <property type="entry name" value="Ribonuclease H-like"/>
    <property type="match status" value="1"/>
</dbReference>
<dbReference type="AlphaFoldDB" id="A0A7S1J5D0"/>
<dbReference type="GO" id="GO:0004523">
    <property type="term" value="F:RNA-DNA hybrid ribonuclease activity"/>
    <property type="evidence" value="ECO:0007669"/>
    <property type="project" value="InterPro"/>
</dbReference>
<evidence type="ECO:0000313" key="2">
    <source>
        <dbReference type="EMBL" id="CAD9033037.1"/>
    </source>
</evidence>
<proteinExistence type="predicted"/>
<feature type="domain" description="RNase H type-1" evidence="1">
    <location>
        <begin position="34"/>
        <end position="120"/>
    </location>
</feature>
<name>A0A7S1J5D0_9EUGL</name>
<gene>
    <name evidence="2" type="ORF">EGYM00392_LOCUS44181</name>
</gene>
<dbReference type="GO" id="GO:0003676">
    <property type="term" value="F:nucleic acid binding"/>
    <property type="evidence" value="ECO:0007669"/>
    <property type="project" value="InterPro"/>
</dbReference>
<accession>A0A7S1J5D0</accession>
<organism evidence="2">
    <name type="scientific">Eutreptiella gymnastica</name>
    <dbReference type="NCBI Taxonomy" id="73025"/>
    <lineage>
        <taxon>Eukaryota</taxon>
        <taxon>Discoba</taxon>
        <taxon>Euglenozoa</taxon>
        <taxon>Euglenida</taxon>
        <taxon>Spirocuta</taxon>
        <taxon>Euglenophyceae</taxon>
        <taxon>Eutreptiales</taxon>
        <taxon>Eutreptiaceae</taxon>
        <taxon>Eutreptiella</taxon>
    </lineage>
</organism>
<sequence length="134" mass="15488">MTKFTGGLWRLVWPLAPKKHAHYVPLGEQQHVVWIALQHKQPLVQLCIALDAKMVYHGVTQWMNKWRRHGWVVVSDPVGYSDLWQQIYASVILHCDSVLFVPSHVDNEGNEQAEKFTKNGHVLHPNNEETCSTR</sequence>
<dbReference type="EMBL" id="HBGA01118987">
    <property type="protein sequence ID" value="CAD9033037.1"/>
    <property type="molecule type" value="Transcribed_RNA"/>
</dbReference>
<evidence type="ECO:0000259" key="1">
    <source>
        <dbReference type="Pfam" id="PF00075"/>
    </source>
</evidence>
<dbReference type="InterPro" id="IPR012337">
    <property type="entry name" value="RNaseH-like_sf"/>
</dbReference>
<dbReference type="InterPro" id="IPR036397">
    <property type="entry name" value="RNaseH_sf"/>
</dbReference>
<dbReference type="InterPro" id="IPR002156">
    <property type="entry name" value="RNaseH_domain"/>
</dbReference>
<dbReference type="Pfam" id="PF00075">
    <property type="entry name" value="RNase_H"/>
    <property type="match status" value="1"/>
</dbReference>
<dbReference type="Gene3D" id="3.30.420.10">
    <property type="entry name" value="Ribonuclease H-like superfamily/Ribonuclease H"/>
    <property type="match status" value="1"/>
</dbReference>